<dbReference type="PANTHER" id="PTHR35848:SF9">
    <property type="entry name" value="SLL1358 PROTEIN"/>
    <property type="match status" value="1"/>
</dbReference>
<dbReference type="GO" id="GO:0046872">
    <property type="term" value="F:metal ion binding"/>
    <property type="evidence" value="ECO:0007669"/>
    <property type="project" value="UniProtKB-KW"/>
</dbReference>
<dbReference type="InterPro" id="IPR011051">
    <property type="entry name" value="RmlC_Cupin_sf"/>
</dbReference>
<proteinExistence type="predicted"/>
<sequence length="399" mass="43351">MLFTPLPTVAYASDELNGSYLDQYESGTPEPIIGVAGANILGPQNIPLERESPDFLAPPTTDSGTVGQWRYLTRVQDGGWARQQNVHDMSIATAMAGVDMRLKAGAIRELHWHVTAEWGYVMAGSCRVNVVDQLGHNYLADVYPGDLWYFPQGIPHSIQGLNDTADGCEFLLVLDNGDFSEDSTFLLTDWTAHVPKEVLAKNFRVNASAFDHIPSEGLWMLPSAVPTQSVAEANPVSPEGLAPLPFTFAASKAPATNVTGGSVKVIDSRTFNISKTIAVAEVSVVPGGILAPYATRVDILPGNARVTVFASSANARTFDYQAGDIGYVPPTFGHYVENIGNETMKYLEIFKTDIYEDISLNQWLALTPPDMVKAHLQLDDETISQLQKVKPIVVGPGEW</sequence>
<evidence type="ECO:0000256" key="2">
    <source>
        <dbReference type="PIRSR" id="PIRSR617774-1"/>
    </source>
</evidence>
<dbReference type="InterPro" id="IPR006045">
    <property type="entry name" value="Cupin_1"/>
</dbReference>
<comment type="cofactor">
    <cofactor evidence="3">
        <name>Mn(2+)</name>
        <dbReference type="ChEBI" id="CHEBI:29035"/>
    </cofactor>
    <text evidence="3">Binds 2 manganese ions per subunit.</text>
</comment>
<reference evidence="5" key="1">
    <citation type="submission" date="2021-01" db="EMBL/GenBank/DDBJ databases">
        <authorList>
            <person name="Kaushik A."/>
        </authorList>
    </citation>
    <scope>NUCLEOTIDE SEQUENCE</scope>
    <source>
        <strain evidence="5">AG4-R118</strain>
    </source>
</reference>
<accession>A0A8H3AAH1</accession>
<dbReference type="PANTHER" id="PTHR35848">
    <property type="entry name" value="OXALATE-BINDING PROTEIN"/>
    <property type="match status" value="1"/>
</dbReference>
<dbReference type="NCBIfam" id="TIGR03404">
    <property type="entry name" value="bicupin_oxalic"/>
    <property type="match status" value="1"/>
</dbReference>
<dbReference type="CDD" id="cd20305">
    <property type="entry name" value="cupin_OxDC_C"/>
    <property type="match status" value="1"/>
</dbReference>
<protein>
    <recommendedName>
        <fullName evidence="4">Cupin type-1 domain-containing protein</fullName>
    </recommendedName>
</protein>
<evidence type="ECO:0000259" key="4">
    <source>
        <dbReference type="SMART" id="SM00835"/>
    </source>
</evidence>
<feature type="binding site" evidence="3">
    <location>
        <position position="113"/>
    </location>
    <ligand>
        <name>Mn(2+)</name>
        <dbReference type="ChEBI" id="CHEBI:29035"/>
        <label>1</label>
    </ligand>
</feature>
<evidence type="ECO:0000313" key="5">
    <source>
        <dbReference type="EMBL" id="CAE6411524.1"/>
    </source>
</evidence>
<feature type="binding site" evidence="3">
    <location>
        <position position="334"/>
    </location>
    <ligand>
        <name>Mn(2+)</name>
        <dbReference type="ChEBI" id="CHEBI:29035"/>
        <label>2</label>
    </ligand>
</feature>
<keyword evidence="1 3" id="KW-0479">Metal-binding</keyword>
<comment type="caution">
    <text evidence="5">The sequence shown here is derived from an EMBL/GenBank/DDBJ whole genome shotgun (WGS) entry which is preliminary data.</text>
</comment>
<name>A0A8H3AAH1_9AGAM</name>
<feature type="binding site" evidence="3">
    <location>
        <position position="156"/>
    </location>
    <ligand>
        <name>Mn(2+)</name>
        <dbReference type="ChEBI" id="CHEBI:29035"/>
        <label>1</label>
    </ligand>
</feature>
<dbReference type="Proteomes" id="UP000663888">
    <property type="component" value="Unassembled WGS sequence"/>
</dbReference>
<dbReference type="Gene3D" id="2.60.120.10">
    <property type="entry name" value="Jelly Rolls"/>
    <property type="match status" value="2"/>
</dbReference>
<feature type="domain" description="Cupin type-1" evidence="4">
    <location>
        <begin position="248"/>
        <end position="384"/>
    </location>
</feature>
<evidence type="ECO:0000256" key="3">
    <source>
        <dbReference type="PIRSR" id="PIRSR617774-2"/>
    </source>
</evidence>
<feature type="binding site" evidence="3">
    <location>
        <position position="117"/>
    </location>
    <ligand>
        <name>Mn(2+)</name>
        <dbReference type="ChEBI" id="CHEBI:29035"/>
        <label>1</label>
    </ligand>
</feature>
<gene>
    <name evidence="5" type="ORF">RDB_LOCUS12199</name>
</gene>
<dbReference type="SMART" id="SM00835">
    <property type="entry name" value="Cupin_1"/>
    <property type="match status" value="2"/>
</dbReference>
<feature type="domain" description="Cupin type-1" evidence="4">
    <location>
        <begin position="70"/>
        <end position="211"/>
    </location>
</feature>
<dbReference type="SUPFAM" id="SSF51182">
    <property type="entry name" value="RmlC-like cupins"/>
    <property type="match status" value="1"/>
</dbReference>
<feature type="binding site" evidence="3">
    <location>
        <position position="111"/>
    </location>
    <ligand>
        <name>Mn(2+)</name>
        <dbReference type="ChEBI" id="CHEBI:29035"/>
        <label>1</label>
    </ligand>
</feature>
<dbReference type="AlphaFoldDB" id="A0A8H3AAH1"/>
<dbReference type="GO" id="GO:0033609">
    <property type="term" value="P:oxalate metabolic process"/>
    <property type="evidence" value="ECO:0007669"/>
    <property type="project" value="InterPro"/>
</dbReference>
<evidence type="ECO:0000256" key="1">
    <source>
        <dbReference type="ARBA" id="ARBA00022723"/>
    </source>
</evidence>
<evidence type="ECO:0000313" key="6">
    <source>
        <dbReference type="Proteomes" id="UP000663888"/>
    </source>
</evidence>
<dbReference type="InterPro" id="IPR014710">
    <property type="entry name" value="RmlC-like_jellyroll"/>
</dbReference>
<dbReference type="EMBL" id="CAJMWX010000291">
    <property type="protein sequence ID" value="CAE6411524.1"/>
    <property type="molecule type" value="Genomic_DNA"/>
</dbReference>
<feature type="active site" description="Proton donor" evidence="2">
    <location>
        <position position="348"/>
    </location>
</feature>
<dbReference type="CDD" id="cd20304">
    <property type="entry name" value="cupin_OxDC_N"/>
    <property type="match status" value="1"/>
</dbReference>
<organism evidence="5 6">
    <name type="scientific">Rhizoctonia solani</name>
    <dbReference type="NCBI Taxonomy" id="456999"/>
    <lineage>
        <taxon>Eukaryota</taxon>
        <taxon>Fungi</taxon>
        <taxon>Dikarya</taxon>
        <taxon>Basidiomycota</taxon>
        <taxon>Agaricomycotina</taxon>
        <taxon>Agaricomycetes</taxon>
        <taxon>Cantharellales</taxon>
        <taxon>Ceratobasidiaceae</taxon>
        <taxon>Rhizoctonia</taxon>
    </lineage>
</organism>
<keyword evidence="3" id="KW-0464">Manganese</keyword>
<dbReference type="InterPro" id="IPR051610">
    <property type="entry name" value="GPI/OXD"/>
</dbReference>
<dbReference type="InterPro" id="IPR017774">
    <property type="entry name" value="Bicupin_oxalate_deCO2ase/Oxase"/>
</dbReference>
<dbReference type="Pfam" id="PF00190">
    <property type="entry name" value="Cupin_1"/>
    <property type="match status" value="2"/>
</dbReference>